<dbReference type="PROSITE" id="PS50172">
    <property type="entry name" value="BRCT"/>
    <property type="match status" value="1"/>
</dbReference>
<dbReference type="InterPro" id="IPR045080">
    <property type="entry name" value="BRCT_XRCC1_rpt1"/>
</dbReference>
<comment type="subcellular location">
    <subcellularLocation>
        <location evidence="1">Nucleus</location>
    </subcellularLocation>
</comment>
<dbReference type="SMART" id="SM00292">
    <property type="entry name" value="BRCT"/>
    <property type="match status" value="1"/>
</dbReference>
<evidence type="ECO:0000256" key="4">
    <source>
        <dbReference type="ARBA" id="ARBA00023204"/>
    </source>
</evidence>
<feature type="region of interest" description="Disordered" evidence="6">
    <location>
        <begin position="1"/>
        <end position="71"/>
    </location>
</feature>
<organism evidence="8 9">
    <name type="scientific">Rubroshorea leprosula</name>
    <dbReference type="NCBI Taxonomy" id="152421"/>
    <lineage>
        <taxon>Eukaryota</taxon>
        <taxon>Viridiplantae</taxon>
        <taxon>Streptophyta</taxon>
        <taxon>Embryophyta</taxon>
        <taxon>Tracheophyta</taxon>
        <taxon>Spermatophyta</taxon>
        <taxon>Magnoliopsida</taxon>
        <taxon>eudicotyledons</taxon>
        <taxon>Gunneridae</taxon>
        <taxon>Pentapetalae</taxon>
        <taxon>rosids</taxon>
        <taxon>malvids</taxon>
        <taxon>Malvales</taxon>
        <taxon>Dipterocarpaceae</taxon>
        <taxon>Rubroshorea</taxon>
    </lineage>
</organism>
<keyword evidence="9" id="KW-1185">Reference proteome</keyword>
<evidence type="ECO:0000313" key="9">
    <source>
        <dbReference type="Proteomes" id="UP001054252"/>
    </source>
</evidence>
<dbReference type="PANTHER" id="PTHR11370">
    <property type="entry name" value="DNA-REPAIR PROTEIN XRCC1"/>
    <property type="match status" value="1"/>
</dbReference>
<keyword evidence="5" id="KW-0539">Nucleus</keyword>
<dbReference type="FunFam" id="3.40.50.10190:FF:000008">
    <property type="entry name" value="X-ray repair cross complementing 1"/>
    <property type="match status" value="1"/>
</dbReference>
<proteinExistence type="predicted"/>
<protein>
    <recommendedName>
        <fullName evidence="7">BRCT domain-containing protein</fullName>
    </recommendedName>
</protein>
<evidence type="ECO:0000256" key="1">
    <source>
        <dbReference type="ARBA" id="ARBA00004123"/>
    </source>
</evidence>
<dbReference type="GO" id="GO:0000012">
    <property type="term" value="P:single strand break repair"/>
    <property type="evidence" value="ECO:0007669"/>
    <property type="project" value="InterPro"/>
</dbReference>
<dbReference type="Pfam" id="PF00533">
    <property type="entry name" value="BRCT"/>
    <property type="match status" value="1"/>
</dbReference>
<name>A0AAV5LEJ3_9ROSI</name>
<dbReference type="GO" id="GO:0006284">
    <property type="term" value="P:base-excision repair"/>
    <property type="evidence" value="ECO:0007669"/>
    <property type="project" value="InterPro"/>
</dbReference>
<evidence type="ECO:0000256" key="5">
    <source>
        <dbReference type="ARBA" id="ARBA00023242"/>
    </source>
</evidence>
<dbReference type="GO" id="GO:0006303">
    <property type="term" value="P:double-strand break repair via nonhomologous end joining"/>
    <property type="evidence" value="ECO:0007669"/>
    <property type="project" value="InterPro"/>
</dbReference>
<dbReference type="PANTHER" id="PTHR11370:SF5">
    <property type="entry name" value="DNA REPAIR PROTEIN XRCC1"/>
    <property type="match status" value="1"/>
</dbReference>
<feature type="domain" description="BRCT" evidence="7">
    <location>
        <begin position="73"/>
        <end position="161"/>
    </location>
</feature>
<sequence>MSDSKSSSGDGAGDTQKRNLPSWMSSRGSSGSKSRKKPNEACQNEESTGSVRAQSCKGEPNRKPSAPSSNKTDFSKLLEGVVFVLSGFVNPERSTLRSHGLEMGAEYRADWDSNCTLLVCAFQNTPKFRQVEADCGTIVSKEWILECYSQKKLVDIDPYLMNAGKPWRKSSIPHQTSQDKKESPRKSNKQVEKGSKPKPNSVLSKDKETSHPDKESFSSSQVKKWAIDDFKKTTSWLESQDEKANPSEIKHIAAEGILTCLQDAIDALEQKQDIQQVTKQWNFIPHVVEELLKLDGTRGASLSKEDLCKKAKAFKQIYEDELSRLDDNSSSSKRKRKFDKGEGAAGYDSDKTIEMTEEEIDRATENTPPVVWMK</sequence>
<evidence type="ECO:0000256" key="6">
    <source>
        <dbReference type="SAM" id="MobiDB-lite"/>
    </source>
</evidence>
<dbReference type="Proteomes" id="UP001054252">
    <property type="component" value="Unassembled WGS sequence"/>
</dbReference>
<accession>A0AAV5LEJ3</accession>
<evidence type="ECO:0000256" key="2">
    <source>
        <dbReference type="ARBA" id="ARBA00022737"/>
    </source>
</evidence>
<evidence type="ECO:0000313" key="8">
    <source>
        <dbReference type="EMBL" id="GKV35653.1"/>
    </source>
</evidence>
<dbReference type="AlphaFoldDB" id="A0AAV5LEJ3"/>
<feature type="region of interest" description="Disordered" evidence="6">
    <location>
        <begin position="324"/>
        <end position="374"/>
    </location>
</feature>
<comment type="caution">
    <text evidence="8">The sequence shown here is derived from an EMBL/GenBank/DDBJ whole genome shotgun (WGS) entry which is preliminary data.</text>
</comment>
<dbReference type="SUPFAM" id="SSF52113">
    <property type="entry name" value="BRCT domain"/>
    <property type="match status" value="1"/>
</dbReference>
<feature type="region of interest" description="Disordered" evidence="6">
    <location>
        <begin position="165"/>
        <end position="220"/>
    </location>
</feature>
<evidence type="ECO:0000259" key="7">
    <source>
        <dbReference type="PROSITE" id="PS50172"/>
    </source>
</evidence>
<feature type="compositionally biased region" description="Basic and acidic residues" evidence="6">
    <location>
        <begin position="177"/>
        <end position="195"/>
    </location>
</feature>
<dbReference type="Gene3D" id="3.40.50.10190">
    <property type="entry name" value="BRCT domain"/>
    <property type="match status" value="1"/>
</dbReference>
<dbReference type="GO" id="GO:0003684">
    <property type="term" value="F:damaged DNA binding"/>
    <property type="evidence" value="ECO:0007669"/>
    <property type="project" value="InterPro"/>
</dbReference>
<keyword evidence="2" id="KW-0677">Repeat</keyword>
<dbReference type="CDD" id="cd17725">
    <property type="entry name" value="BRCT_XRCC1_rpt1"/>
    <property type="match status" value="1"/>
</dbReference>
<gene>
    <name evidence="8" type="ORF">SLEP1_g43895</name>
</gene>
<feature type="compositionally biased region" description="Polar residues" evidence="6">
    <location>
        <begin position="41"/>
        <end position="53"/>
    </location>
</feature>
<feature type="compositionally biased region" description="Basic and acidic residues" evidence="6">
    <location>
        <begin position="204"/>
        <end position="216"/>
    </location>
</feature>
<evidence type="ECO:0000256" key="3">
    <source>
        <dbReference type="ARBA" id="ARBA00022763"/>
    </source>
</evidence>
<reference evidence="8 9" key="1">
    <citation type="journal article" date="2021" name="Commun. Biol.">
        <title>The genome of Shorea leprosula (Dipterocarpaceae) highlights the ecological relevance of drought in aseasonal tropical rainforests.</title>
        <authorList>
            <person name="Ng K.K.S."/>
            <person name="Kobayashi M.J."/>
            <person name="Fawcett J.A."/>
            <person name="Hatakeyama M."/>
            <person name="Paape T."/>
            <person name="Ng C.H."/>
            <person name="Ang C.C."/>
            <person name="Tnah L.H."/>
            <person name="Lee C.T."/>
            <person name="Nishiyama T."/>
            <person name="Sese J."/>
            <person name="O'Brien M.J."/>
            <person name="Copetti D."/>
            <person name="Mohd Noor M.I."/>
            <person name="Ong R.C."/>
            <person name="Putra M."/>
            <person name="Sireger I.Z."/>
            <person name="Indrioko S."/>
            <person name="Kosugi Y."/>
            <person name="Izuno A."/>
            <person name="Isagi Y."/>
            <person name="Lee S.L."/>
            <person name="Shimizu K.K."/>
        </authorList>
    </citation>
    <scope>NUCLEOTIDE SEQUENCE [LARGE SCALE GENOMIC DNA]</scope>
    <source>
        <strain evidence="8">214</strain>
    </source>
</reference>
<dbReference type="InterPro" id="IPR036420">
    <property type="entry name" value="BRCT_dom_sf"/>
</dbReference>
<dbReference type="GO" id="GO:0005634">
    <property type="term" value="C:nucleus"/>
    <property type="evidence" value="ECO:0007669"/>
    <property type="project" value="UniProtKB-SubCell"/>
</dbReference>
<dbReference type="InterPro" id="IPR001357">
    <property type="entry name" value="BRCT_dom"/>
</dbReference>
<keyword evidence="4" id="KW-0234">DNA repair</keyword>
<keyword evidence="3" id="KW-0227">DNA damage</keyword>
<dbReference type="EMBL" id="BPVZ01000112">
    <property type="protein sequence ID" value="GKV35653.1"/>
    <property type="molecule type" value="Genomic_DNA"/>
</dbReference>